<dbReference type="Pfam" id="PF25876">
    <property type="entry name" value="HH_MFP_RND"/>
    <property type="match status" value="1"/>
</dbReference>
<keyword evidence="2 3" id="KW-0175">Coiled coil</keyword>
<comment type="similarity">
    <text evidence="1">Belongs to the membrane fusion protein (MFP) (TC 8.A.1) family.</text>
</comment>
<evidence type="ECO:0000259" key="4">
    <source>
        <dbReference type="Pfam" id="PF25876"/>
    </source>
</evidence>
<dbReference type="GO" id="GO:0015562">
    <property type="term" value="F:efflux transmembrane transporter activity"/>
    <property type="evidence" value="ECO:0007669"/>
    <property type="project" value="TreeGrafter"/>
</dbReference>
<dbReference type="InterPro" id="IPR058624">
    <property type="entry name" value="MdtA-like_HH"/>
</dbReference>
<dbReference type="InterPro" id="IPR058625">
    <property type="entry name" value="MdtA-like_BSH"/>
</dbReference>
<organism evidence="7 8">
    <name type="scientific">Breznakiella homolactica</name>
    <dbReference type="NCBI Taxonomy" id="2798577"/>
    <lineage>
        <taxon>Bacteria</taxon>
        <taxon>Pseudomonadati</taxon>
        <taxon>Spirochaetota</taxon>
        <taxon>Spirochaetia</taxon>
        <taxon>Spirochaetales</taxon>
        <taxon>Breznakiellaceae</taxon>
        <taxon>Breznakiella</taxon>
    </lineage>
</organism>
<gene>
    <name evidence="7" type="ORF">JFL75_16530</name>
</gene>
<dbReference type="Pfam" id="PF25917">
    <property type="entry name" value="BSH_RND"/>
    <property type="match status" value="1"/>
</dbReference>
<feature type="domain" description="CzcB-like C-terminal circularly permuted SH3-like" evidence="6">
    <location>
        <begin position="279"/>
        <end position="332"/>
    </location>
</feature>
<dbReference type="PANTHER" id="PTHR30469">
    <property type="entry name" value="MULTIDRUG RESISTANCE PROTEIN MDTA"/>
    <property type="match status" value="1"/>
</dbReference>
<keyword evidence="8" id="KW-1185">Reference proteome</keyword>
<dbReference type="InterPro" id="IPR058649">
    <property type="entry name" value="CzcB_C"/>
</dbReference>
<feature type="domain" description="Multidrug resistance protein MdtA-like barrel-sandwich hybrid" evidence="5">
    <location>
        <begin position="21"/>
        <end position="175"/>
    </location>
</feature>
<dbReference type="AlphaFoldDB" id="A0A7T8B9J3"/>
<dbReference type="GO" id="GO:1990281">
    <property type="term" value="C:efflux pump complex"/>
    <property type="evidence" value="ECO:0007669"/>
    <property type="project" value="TreeGrafter"/>
</dbReference>
<feature type="coiled-coil region" evidence="3">
    <location>
        <begin position="75"/>
        <end position="140"/>
    </location>
</feature>
<dbReference type="GO" id="GO:0030313">
    <property type="term" value="C:cell envelope"/>
    <property type="evidence" value="ECO:0007669"/>
    <property type="project" value="UniProtKB-SubCell"/>
</dbReference>
<dbReference type="Gene3D" id="2.40.50.100">
    <property type="match status" value="1"/>
</dbReference>
<evidence type="ECO:0000259" key="5">
    <source>
        <dbReference type="Pfam" id="PF25917"/>
    </source>
</evidence>
<evidence type="ECO:0000256" key="2">
    <source>
        <dbReference type="ARBA" id="ARBA00023054"/>
    </source>
</evidence>
<dbReference type="GO" id="GO:0019898">
    <property type="term" value="C:extrinsic component of membrane"/>
    <property type="evidence" value="ECO:0007669"/>
    <property type="project" value="InterPro"/>
</dbReference>
<dbReference type="PANTHER" id="PTHR30469:SF33">
    <property type="entry name" value="SLR1207 PROTEIN"/>
    <property type="match status" value="1"/>
</dbReference>
<proteinExistence type="inferred from homology"/>
<protein>
    <submittedName>
        <fullName evidence="7">Efflux RND transporter periplasmic adaptor subunit</fullName>
    </submittedName>
</protein>
<dbReference type="Gene3D" id="2.40.420.20">
    <property type="match status" value="1"/>
</dbReference>
<dbReference type="GO" id="GO:1990961">
    <property type="term" value="P:xenobiotic detoxification by transmembrane export across the plasma membrane"/>
    <property type="evidence" value="ECO:0007669"/>
    <property type="project" value="InterPro"/>
</dbReference>
<dbReference type="RefSeq" id="WP_215625828.1">
    <property type="nucleotide sequence ID" value="NZ_CP067089.2"/>
</dbReference>
<evidence type="ECO:0000313" key="8">
    <source>
        <dbReference type="Proteomes" id="UP000595917"/>
    </source>
</evidence>
<evidence type="ECO:0000256" key="3">
    <source>
        <dbReference type="SAM" id="Coils"/>
    </source>
</evidence>
<name>A0A7T8B9J3_9SPIR</name>
<dbReference type="Gene3D" id="2.40.30.170">
    <property type="match status" value="1"/>
</dbReference>
<dbReference type="Proteomes" id="UP000595917">
    <property type="component" value="Chromosome"/>
</dbReference>
<accession>A0A7T8B9J3</accession>
<feature type="domain" description="Multidrug resistance protein MdtA-like alpha-helical hairpin" evidence="4">
    <location>
        <begin position="69"/>
        <end position="144"/>
    </location>
</feature>
<dbReference type="GO" id="GO:1990195">
    <property type="term" value="C:macrolide transmembrane transporter complex"/>
    <property type="evidence" value="ECO:0007669"/>
    <property type="project" value="InterPro"/>
</dbReference>
<sequence length="352" mass="37409">MKKLSIQKIVNASGEIRAIELVTVGAQASGRIEKLYVVIGQEVQEGDLIAEIDSTTQQNEVNSNKAKVTSYQTQLAAAKISLDIAQKQYARLQELRAENAASAEELENAQNAYETARSNVAQIQSALEEANISLSTAETNLGYTKITAPLTGTIVSIPVKQGQTVNAAMSTPTIVQIADLHNMEILIEISEGDISEIQPGIKVTYAILSDLGTVHETTLKSIDPGLTLLSTGEYTGVVSSSEAIYYYGRLNVPNEDSKLRIGMTTQNAIYVAQADNVLSVSSIAVKEKGTSKYVEILTKDGVEQRTVETGLSDGINVEIKSGVSEGDTIITAQMSASELANSASGMGGGRGF</sequence>
<dbReference type="EMBL" id="CP067089">
    <property type="protein sequence ID" value="QQO08522.1"/>
    <property type="molecule type" value="Genomic_DNA"/>
</dbReference>
<reference evidence="7" key="1">
    <citation type="submission" date="2021-01" db="EMBL/GenBank/DDBJ databases">
        <title>Description of Breznakiella homolactica.</title>
        <authorList>
            <person name="Song Y."/>
            <person name="Brune A."/>
        </authorList>
    </citation>
    <scope>NUCLEOTIDE SEQUENCE</scope>
    <source>
        <strain evidence="7">RmG30</strain>
    </source>
</reference>
<dbReference type="KEGG" id="bhc:JFL75_16530"/>
<dbReference type="NCBIfam" id="TIGR01730">
    <property type="entry name" value="RND_mfp"/>
    <property type="match status" value="1"/>
</dbReference>
<evidence type="ECO:0000256" key="1">
    <source>
        <dbReference type="ARBA" id="ARBA00009477"/>
    </source>
</evidence>
<evidence type="ECO:0000313" key="7">
    <source>
        <dbReference type="EMBL" id="QQO08522.1"/>
    </source>
</evidence>
<dbReference type="InterPro" id="IPR006143">
    <property type="entry name" value="RND_pump_MFP"/>
</dbReference>
<dbReference type="InterPro" id="IPR030190">
    <property type="entry name" value="MacA_alpha-hairpin_sf"/>
</dbReference>
<dbReference type="Gene3D" id="6.10.140.1990">
    <property type="match status" value="1"/>
</dbReference>
<dbReference type="Pfam" id="PF25975">
    <property type="entry name" value="CzcB_C"/>
    <property type="match status" value="1"/>
</dbReference>
<evidence type="ECO:0000259" key="6">
    <source>
        <dbReference type="Pfam" id="PF25975"/>
    </source>
</evidence>
<dbReference type="SUPFAM" id="SSF111369">
    <property type="entry name" value="HlyD-like secretion proteins"/>
    <property type="match status" value="1"/>
</dbReference>